<evidence type="ECO:0000313" key="1">
    <source>
        <dbReference type="EMBL" id="EGW14459.1"/>
    </source>
</evidence>
<dbReference type="EMBL" id="JH003044">
    <property type="protein sequence ID" value="EGW14459.1"/>
    <property type="molecule type" value="Genomic_DNA"/>
</dbReference>
<sequence>MTDTATANGDDRDPEIELFVKVGRHPGACLRAGPVVISSVRAQIPLGFGTLPREQSSVPCPHGSAVGLSARGSREDGVNFNLAGGCFRGEFTSSLSNPVGQITTLDPELRGTQ</sequence>
<organism evidence="1 2">
    <name type="scientific">Cricetulus griseus</name>
    <name type="common">Chinese hamster</name>
    <name type="synonym">Cricetulus barabensis griseus</name>
    <dbReference type="NCBI Taxonomy" id="10029"/>
    <lineage>
        <taxon>Eukaryota</taxon>
        <taxon>Metazoa</taxon>
        <taxon>Chordata</taxon>
        <taxon>Craniata</taxon>
        <taxon>Vertebrata</taxon>
        <taxon>Euteleostomi</taxon>
        <taxon>Mammalia</taxon>
        <taxon>Eutheria</taxon>
        <taxon>Euarchontoglires</taxon>
        <taxon>Glires</taxon>
        <taxon>Rodentia</taxon>
        <taxon>Myomorpha</taxon>
        <taxon>Muroidea</taxon>
        <taxon>Cricetidae</taxon>
        <taxon>Cricetinae</taxon>
        <taxon>Cricetulus</taxon>
    </lineage>
</organism>
<accession>G3IIL7</accession>
<evidence type="ECO:0000313" key="2">
    <source>
        <dbReference type="Proteomes" id="UP000001075"/>
    </source>
</evidence>
<dbReference type="AlphaFoldDB" id="G3IIL7"/>
<protein>
    <submittedName>
        <fullName evidence="1">Uncharacterized protein</fullName>
    </submittedName>
</protein>
<reference evidence="2" key="1">
    <citation type="journal article" date="2011" name="Nat. Biotechnol.">
        <title>The genomic sequence of the Chinese hamster ovary (CHO)-K1 cell line.</title>
        <authorList>
            <person name="Xu X."/>
            <person name="Nagarajan H."/>
            <person name="Lewis N.E."/>
            <person name="Pan S."/>
            <person name="Cai Z."/>
            <person name="Liu X."/>
            <person name="Chen W."/>
            <person name="Xie M."/>
            <person name="Wang W."/>
            <person name="Hammond S."/>
            <person name="Andersen M.R."/>
            <person name="Neff N."/>
            <person name="Passarelli B."/>
            <person name="Koh W."/>
            <person name="Fan H.C."/>
            <person name="Wang J."/>
            <person name="Gui Y."/>
            <person name="Lee K.H."/>
            <person name="Betenbaugh M.J."/>
            <person name="Quake S.R."/>
            <person name="Famili I."/>
            <person name="Palsson B.O."/>
            <person name="Wang J."/>
        </authorList>
    </citation>
    <scope>NUCLEOTIDE SEQUENCE [LARGE SCALE GENOMIC DNA]</scope>
    <source>
        <strain evidence="2">CHO K1 cell line</strain>
    </source>
</reference>
<gene>
    <name evidence="1" type="ORF">I79_023690</name>
</gene>
<proteinExistence type="predicted"/>
<dbReference type="InParanoid" id="G3IIL7"/>
<dbReference type="Proteomes" id="UP000001075">
    <property type="component" value="Unassembled WGS sequence"/>
</dbReference>
<name>G3IIL7_CRIGR</name>